<evidence type="ECO:0000259" key="5">
    <source>
        <dbReference type="PROSITE" id="PS50977"/>
    </source>
</evidence>
<evidence type="ECO:0000256" key="2">
    <source>
        <dbReference type="ARBA" id="ARBA00023125"/>
    </source>
</evidence>
<dbReference type="PROSITE" id="PS50977">
    <property type="entry name" value="HTH_TETR_2"/>
    <property type="match status" value="1"/>
</dbReference>
<dbReference type="InterPro" id="IPR001647">
    <property type="entry name" value="HTH_TetR"/>
</dbReference>
<evidence type="ECO:0000256" key="3">
    <source>
        <dbReference type="ARBA" id="ARBA00023163"/>
    </source>
</evidence>
<evidence type="ECO:0000313" key="7">
    <source>
        <dbReference type="Proteomes" id="UP000218377"/>
    </source>
</evidence>
<reference evidence="6 7" key="1">
    <citation type="journal article" date="2017" name="Elife">
        <title>Extensive horizontal gene transfer in cheese-associated bacteria.</title>
        <authorList>
            <person name="Bonham K.S."/>
            <person name="Wolfe B.E."/>
            <person name="Dutton R.J."/>
        </authorList>
    </citation>
    <scope>NUCLEOTIDE SEQUENCE [LARGE SCALE GENOMIC DNA]</scope>
    <source>
        <strain evidence="6 7">JB5</strain>
    </source>
</reference>
<gene>
    <name evidence="6" type="ORF">CIK79_08860</name>
</gene>
<feature type="DNA-binding region" description="H-T-H motif" evidence="4">
    <location>
        <begin position="79"/>
        <end position="98"/>
    </location>
</feature>
<keyword evidence="1" id="KW-0805">Transcription regulation</keyword>
<feature type="domain" description="HTH tetR-type" evidence="5">
    <location>
        <begin position="56"/>
        <end position="116"/>
    </location>
</feature>
<dbReference type="PANTHER" id="PTHR30055:SF234">
    <property type="entry name" value="HTH-TYPE TRANSCRIPTIONAL REGULATOR BETI"/>
    <property type="match status" value="1"/>
</dbReference>
<keyword evidence="3" id="KW-0804">Transcription</keyword>
<dbReference type="AlphaFoldDB" id="A0A2A3X402"/>
<dbReference type="InterPro" id="IPR050109">
    <property type="entry name" value="HTH-type_TetR-like_transc_reg"/>
</dbReference>
<dbReference type="InterPro" id="IPR023772">
    <property type="entry name" value="DNA-bd_HTH_TetR-type_CS"/>
</dbReference>
<proteinExistence type="predicted"/>
<dbReference type="PANTHER" id="PTHR30055">
    <property type="entry name" value="HTH-TYPE TRANSCRIPTIONAL REGULATOR RUTR"/>
    <property type="match status" value="1"/>
</dbReference>
<dbReference type="Pfam" id="PF00440">
    <property type="entry name" value="TetR_N"/>
    <property type="match status" value="1"/>
</dbReference>
<dbReference type="InterPro" id="IPR009057">
    <property type="entry name" value="Homeodomain-like_sf"/>
</dbReference>
<dbReference type="PRINTS" id="PR00455">
    <property type="entry name" value="HTHTETR"/>
</dbReference>
<dbReference type="Gene3D" id="1.10.357.10">
    <property type="entry name" value="Tetracycline Repressor, domain 2"/>
    <property type="match status" value="1"/>
</dbReference>
<protein>
    <recommendedName>
        <fullName evidence="5">HTH tetR-type domain-containing protein</fullName>
    </recommendedName>
</protein>
<keyword evidence="2 4" id="KW-0238">DNA-binding</keyword>
<comment type="caution">
    <text evidence="6">The sequence shown here is derived from an EMBL/GenBank/DDBJ whole genome shotgun (WGS) entry which is preliminary data.</text>
</comment>
<dbReference type="GO" id="GO:0000976">
    <property type="term" value="F:transcription cis-regulatory region binding"/>
    <property type="evidence" value="ECO:0007669"/>
    <property type="project" value="TreeGrafter"/>
</dbReference>
<evidence type="ECO:0000256" key="4">
    <source>
        <dbReference type="PROSITE-ProRule" id="PRU00335"/>
    </source>
</evidence>
<name>A0A2A3X402_BREAU</name>
<dbReference type="GO" id="GO:0003700">
    <property type="term" value="F:DNA-binding transcription factor activity"/>
    <property type="evidence" value="ECO:0007669"/>
    <property type="project" value="TreeGrafter"/>
</dbReference>
<evidence type="ECO:0000313" key="6">
    <source>
        <dbReference type="EMBL" id="PCC18389.1"/>
    </source>
</evidence>
<organism evidence="6 7">
    <name type="scientific">Brevibacterium aurantiacum</name>
    <dbReference type="NCBI Taxonomy" id="273384"/>
    <lineage>
        <taxon>Bacteria</taxon>
        <taxon>Bacillati</taxon>
        <taxon>Actinomycetota</taxon>
        <taxon>Actinomycetes</taxon>
        <taxon>Micrococcales</taxon>
        <taxon>Brevibacteriaceae</taxon>
        <taxon>Brevibacterium</taxon>
    </lineage>
</organism>
<dbReference type="SUPFAM" id="SSF46689">
    <property type="entry name" value="Homeodomain-like"/>
    <property type="match status" value="1"/>
</dbReference>
<dbReference type="PROSITE" id="PS01081">
    <property type="entry name" value="HTH_TETR_1"/>
    <property type="match status" value="1"/>
</dbReference>
<accession>A0A2A3X402</accession>
<dbReference type="Proteomes" id="UP000218377">
    <property type="component" value="Unassembled WGS sequence"/>
</dbReference>
<evidence type="ECO:0000256" key="1">
    <source>
        <dbReference type="ARBA" id="ARBA00023015"/>
    </source>
</evidence>
<sequence>MRIWLDMGVASNVCVVPCNAQECGAPTSILTHTGQTRPPLCQGRCIMPKISDSYRTSRQKVILDAAVRCFARSGIAGTTMADIQRESGISIGGIYRYFPGKQDILLEITRQDQEYLNATLIDAITIAESPRECLPALMKALTQYRDEHPVDVNRLAVSSWLEASSNNELQELLATSFRTVTDVFSQRLTDWSFPEDDHPTLINTIRVFVFGHIALNVLDGKSAGPVSLDVLSMLPSFLPDRAI</sequence>
<dbReference type="EMBL" id="NRGX01000001">
    <property type="protein sequence ID" value="PCC18389.1"/>
    <property type="molecule type" value="Genomic_DNA"/>
</dbReference>